<evidence type="ECO:0000256" key="2">
    <source>
        <dbReference type="ARBA" id="ARBA00022723"/>
    </source>
</evidence>
<feature type="binding site" evidence="3">
    <location>
        <position position="197"/>
    </location>
    <ligand>
        <name>a divalent metal cation</name>
        <dbReference type="ChEBI" id="CHEBI:60240"/>
    </ligand>
</feature>
<dbReference type="InterPro" id="IPR007837">
    <property type="entry name" value="DinB"/>
</dbReference>
<dbReference type="SUPFAM" id="SSF109854">
    <property type="entry name" value="DinB/YfiT-like putative metalloenzymes"/>
    <property type="match status" value="1"/>
</dbReference>
<dbReference type="EMBL" id="QJVJ01000008">
    <property type="protein sequence ID" value="PYI52980.1"/>
    <property type="molecule type" value="Genomic_DNA"/>
</dbReference>
<evidence type="ECO:0000313" key="5">
    <source>
        <dbReference type="Proteomes" id="UP000247476"/>
    </source>
</evidence>
<dbReference type="AlphaFoldDB" id="A0A2V5KFT9"/>
<keyword evidence="2 3" id="KW-0479">Metal-binding</keyword>
<organism evidence="4 5">
    <name type="scientific">Paenibacillus flagellatus</name>
    <dbReference type="NCBI Taxonomy" id="2211139"/>
    <lineage>
        <taxon>Bacteria</taxon>
        <taxon>Bacillati</taxon>
        <taxon>Bacillota</taxon>
        <taxon>Bacilli</taxon>
        <taxon>Bacillales</taxon>
        <taxon>Paenibacillaceae</taxon>
        <taxon>Paenibacillus</taxon>
    </lineage>
</organism>
<feature type="binding site" evidence="3">
    <location>
        <position position="112"/>
    </location>
    <ligand>
        <name>a divalent metal cation</name>
        <dbReference type="ChEBI" id="CHEBI:60240"/>
    </ligand>
</feature>
<comment type="similarity">
    <text evidence="1">Belongs to the DinB family.</text>
</comment>
<reference evidence="4 5" key="1">
    <citation type="submission" date="2018-05" db="EMBL/GenBank/DDBJ databases">
        <title>Paenibacillus flagellatus sp. nov., isolated from selenium mineral soil.</title>
        <authorList>
            <person name="Dai X."/>
        </authorList>
    </citation>
    <scope>NUCLEOTIDE SEQUENCE [LARGE SCALE GENOMIC DNA]</scope>
    <source>
        <strain evidence="4 5">DXL2</strain>
    </source>
</reference>
<keyword evidence="5" id="KW-1185">Reference proteome</keyword>
<evidence type="ECO:0000256" key="3">
    <source>
        <dbReference type="PIRSR" id="PIRSR607837-1"/>
    </source>
</evidence>
<protein>
    <recommendedName>
        <fullName evidence="6">Damage-inducible protein DinB</fullName>
    </recommendedName>
</protein>
<dbReference type="InterPro" id="IPR034660">
    <property type="entry name" value="DinB/YfiT-like"/>
</dbReference>
<accession>A0A2V5KFT9</accession>
<dbReference type="Gene3D" id="1.20.120.450">
    <property type="entry name" value="dinb family like domain"/>
    <property type="match status" value="1"/>
</dbReference>
<dbReference type="PANTHER" id="PTHR37302:SF3">
    <property type="entry name" value="DAMAGE-INDUCIBLE PROTEIN DINB"/>
    <property type="match status" value="1"/>
</dbReference>
<dbReference type="Pfam" id="PF05163">
    <property type="entry name" value="DinB"/>
    <property type="match status" value="1"/>
</dbReference>
<sequence>MRLLFLTVVQLKHTRYRSPLSTGPSAHRVFAPRHAISRKYTIERLFPSLLFSILKLSTDPGRLSFPMNPLPMFRYNWQIRDEWLEGLAALPEEEWTKPRVGGHRTMLRTLAHIVAVEHEWITTVQGVPDVNHDLDDYPTPEAVKRFSDECRPTVESFLLDWGPDKETGTFEASIGGKTVPIKYAEAVGHLIAHEIHHAGQLSVWAREAGMTPPSPDVVFRGLF</sequence>
<proteinExistence type="inferred from homology"/>
<dbReference type="GO" id="GO:0046872">
    <property type="term" value="F:metal ion binding"/>
    <property type="evidence" value="ECO:0007669"/>
    <property type="project" value="UniProtKB-KW"/>
</dbReference>
<evidence type="ECO:0000313" key="4">
    <source>
        <dbReference type="EMBL" id="PYI52980.1"/>
    </source>
</evidence>
<dbReference type="PANTHER" id="PTHR37302">
    <property type="entry name" value="SLR1116 PROTEIN"/>
    <property type="match status" value="1"/>
</dbReference>
<name>A0A2V5KFT9_9BACL</name>
<evidence type="ECO:0000256" key="1">
    <source>
        <dbReference type="ARBA" id="ARBA00008635"/>
    </source>
</evidence>
<dbReference type="Proteomes" id="UP000247476">
    <property type="component" value="Unassembled WGS sequence"/>
</dbReference>
<comment type="caution">
    <text evidence="4">The sequence shown here is derived from an EMBL/GenBank/DDBJ whole genome shotgun (WGS) entry which is preliminary data.</text>
</comment>
<gene>
    <name evidence="4" type="ORF">DLM86_18445</name>
</gene>
<feature type="binding site" evidence="3">
    <location>
        <position position="193"/>
    </location>
    <ligand>
        <name>a divalent metal cation</name>
        <dbReference type="ChEBI" id="CHEBI:60240"/>
    </ligand>
</feature>
<evidence type="ECO:0008006" key="6">
    <source>
        <dbReference type="Google" id="ProtNLM"/>
    </source>
</evidence>